<organism evidence="9 10">
    <name type="scientific">Flavihumibacter stibioxidans</name>
    <dbReference type="NCBI Taxonomy" id="1834163"/>
    <lineage>
        <taxon>Bacteria</taxon>
        <taxon>Pseudomonadati</taxon>
        <taxon>Bacteroidota</taxon>
        <taxon>Chitinophagia</taxon>
        <taxon>Chitinophagales</taxon>
        <taxon>Chitinophagaceae</taxon>
        <taxon>Flavihumibacter</taxon>
    </lineage>
</organism>
<feature type="transmembrane region" description="Helical" evidence="8">
    <location>
        <begin position="56"/>
        <end position="72"/>
    </location>
</feature>
<evidence type="ECO:0000313" key="10">
    <source>
        <dbReference type="Proteomes" id="UP000765802"/>
    </source>
</evidence>
<dbReference type="InterPro" id="IPR018365">
    <property type="entry name" value="Cell_cycle_FtsW-rel_CS"/>
</dbReference>
<dbReference type="PROSITE" id="PS00428">
    <property type="entry name" value="FTSW_RODA_SPOVE"/>
    <property type="match status" value="1"/>
</dbReference>
<evidence type="ECO:0000256" key="5">
    <source>
        <dbReference type="ARBA" id="ARBA00023136"/>
    </source>
</evidence>
<accession>A0ABR7M886</accession>
<dbReference type="InterPro" id="IPR001182">
    <property type="entry name" value="FtsW/RodA"/>
</dbReference>
<dbReference type="InterPro" id="IPR023298">
    <property type="entry name" value="ATPase_P-typ_TM_dom_sf"/>
</dbReference>
<gene>
    <name evidence="9" type="ORF">BC349_07790</name>
</gene>
<feature type="transmembrane region" description="Helical" evidence="8">
    <location>
        <begin position="239"/>
        <end position="260"/>
    </location>
</feature>
<evidence type="ECO:0000256" key="1">
    <source>
        <dbReference type="ARBA" id="ARBA00004141"/>
    </source>
</evidence>
<name>A0ABR7M886_9BACT</name>
<evidence type="ECO:0000256" key="8">
    <source>
        <dbReference type="SAM" id="Phobius"/>
    </source>
</evidence>
<dbReference type="PANTHER" id="PTHR30474:SF1">
    <property type="entry name" value="PEPTIDOGLYCAN GLYCOSYLTRANSFERASE MRDB"/>
    <property type="match status" value="1"/>
</dbReference>
<keyword evidence="2 8" id="KW-0812">Transmembrane</keyword>
<comment type="caution">
    <text evidence="9">The sequence shown here is derived from an EMBL/GenBank/DDBJ whole genome shotgun (WGS) entry which is preliminary data.</text>
</comment>
<feature type="transmembrane region" description="Helical" evidence="8">
    <location>
        <begin position="12"/>
        <end position="36"/>
    </location>
</feature>
<keyword evidence="4 8" id="KW-1133">Transmembrane helix</keyword>
<feature type="transmembrane region" description="Helical" evidence="8">
    <location>
        <begin position="418"/>
        <end position="439"/>
    </location>
</feature>
<keyword evidence="3" id="KW-0133">Cell shape</keyword>
<dbReference type="EMBL" id="MBUA01000012">
    <property type="protein sequence ID" value="MBC6490930.1"/>
    <property type="molecule type" value="Genomic_DNA"/>
</dbReference>
<evidence type="ECO:0000256" key="7">
    <source>
        <dbReference type="ARBA" id="ARBA00033270"/>
    </source>
</evidence>
<dbReference type="Pfam" id="PF01098">
    <property type="entry name" value="FTSW_RODA_SPOVE"/>
    <property type="match status" value="2"/>
</dbReference>
<evidence type="ECO:0000256" key="2">
    <source>
        <dbReference type="ARBA" id="ARBA00022692"/>
    </source>
</evidence>
<evidence type="ECO:0000313" key="9">
    <source>
        <dbReference type="EMBL" id="MBC6490930.1"/>
    </source>
</evidence>
<dbReference type="PANTHER" id="PTHR30474">
    <property type="entry name" value="CELL CYCLE PROTEIN"/>
    <property type="match status" value="1"/>
</dbReference>
<dbReference type="SUPFAM" id="SSF81665">
    <property type="entry name" value="Calcium ATPase, transmembrane domain M"/>
    <property type="match status" value="1"/>
</dbReference>
<dbReference type="RefSeq" id="WP_187256268.1">
    <property type="nucleotide sequence ID" value="NZ_JBHULF010000014.1"/>
</dbReference>
<proteinExistence type="predicted"/>
<evidence type="ECO:0000256" key="4">
    <source>
        <dbReference type="ARBA" id="ARBA00022989"/>
    </source>
</evidence>
<protein>
    <recommendedName>
        <fullName evidence="7">Cell wall polymerase</fullName>
    </recommendedName>
    <alternativeName>
        <fullName evidence="6">Peptidoglycan polymerase</fullName>
    </alternativeName>
</protein>
<dbReference type="Proteomes" id="UP000765802">
    <property type="component" value="Unassembled WGS sequence"/>
</dbReference>
<evidence type="ECO:0000256" key="6">
    <source>
        <dbReference type="ARBA" id="ARBA00032370"/>
    </source>
</evidence>
<keyword evidence="5 8" id="KW-0472">Membrane</keyword>
<feature type="transmembrane region" description="Helical" evidence="8">
    <location>
        <begin position="352"/>
        <end position="373"/>
    </location>
</feature>
<feature type="transmembrane region" description="Helical" evidence="8">
    <location>
        <begin position="84"/>
        <end position="101"/>
    </location>
</feature>
<keyword evidence="10" id="KW-1185">Reference proteome</keyword>
<feature type="transmembrane region" description="Helical" evidence="8">
    <location>
        <begin position="211"/>
        <end position="227"/>
    </location>
</feature>
<feature type="transmembrane region" description="Helical" evidence="8">
    <location>
        <begin position="186"/>
        <end position="205"/>
    </location>
</feature>
<evidence type="ECO:0000256" key="3">
    <source>
        <dbReference type="ARBA" id="ARBA00022960"/>
    </source>
</evidence>
<feature type="transmembrane region" description="Helical" evidence="8">
    <location>
        <begin position="385"/>
        <end position="412"/>
    </location>
</feature>
<reference evidence="9 10" key="1">
    <citation type="submission" date="2016-07" db="EMBL/GenBank/DDBJ databases">
        <title>Genome analysis of Flavihumibacter stibioxidans YS-17.</title>
        <authorList>
            <person name="Shi K."/>
            <person name="Han Y."/>
            <person name="Wang G."/>
        </authorList>
    </citation>
    <scope>NUCLEOTIDE SEQUENCE [LARGE SCALE GENOMIC DNA]</scope>
    <source>
        <strain evidence="9 10">YS-17</strain>
    </source>
</reference>
<comment type="subcellular location">
    <subcellularLocation>
        <location evidence="1">Membrane</location>
        <topology evidence="1">Multi-pass membrane protein</topology>
    </subcellularLocation>
</comment>
<sequence>MSQRKPEISKGIDWLVVWLYIILVFIGIMSIFAATYTEGDPVLQSFISLKTDYSRQLLYFGIAAVLAVFILLTDSKFFTATANLWYAFGILLLLLVFPFHTEVKGTKSIIRFAGFQLQPAELCKVFVNLALAKYLSRVETDFSKTRSQLIATAIAISPALITILQQETGLALVYFSFFLVMFREGLPAAVLIIGFSLAALVVATLLVEPNTLAIILTAIAAGAVYIMRRQIKRKRRLLAVIMGIWFVSVGVQRFVVPYVFETVLQPYQVKRIYDTIGKDYVPKDEAEALAMEQTAPAKKKDDGGDYNVKQSKIAIGSGGFSGKGLLKGTQTRYDFVPEQRTDFIFCTIGEGFGFLGSFTLMLIYFLLLMRIITIAERQRSVFSRCYAYGVASVLFFHIAINICMTIGLAPVIGIPLPFISYGGTALLTFTVLLFILIRLDADRQMVLR</sequence>
<dbReference type="NCBIfam" id="NF037961">
    <property type="entry name" value="RodA_shape"/>
    <property type="match status" value="1"/>
</dbReference>